<dbReference type="EMBL" id="LJRQ01000074">
    <property type="protein sequence ID" value="KPZ16441.1"/>
    <property type="molecule type" value="Genomic_DNA"/>
</dbReference>
<proteinExistence type="predicted"/>
<evidence type="ECO:0000313" key="1">
    <source>
        <dbReference type="EMBL" id="KPZ16441.1"/>
    </source>
</evidence>
<dbReference type="PATRIC" id="fig|251720.4.peg.4925"/>
<comment type="caution">
    <text evidence="1">The sequence shown here is derived from an EMBL/GenBank/DDBJ whole genome shotgun (WGS) entry which is preliminary data.</text>
</comment>
<dbReference type="Proteomes" id="UP000050266">
    <property type="component" value="Unassembled WGS sequence"/>
</dbReference>
<gene>
    <name evidence="1" type="ORF">ALO41_200262</name>
</gene>
<organism evidence="1 2">
    <name type="scientific">Pseudomonas amygdali pv. ulmi</name>
    <dbReference type="NCBI Taxonomy" id="251720"/>
    <lineage>
        <taxon>Bacteria</taxon>
        <taxon>Pseudomonadati</taxon>
        <taxon>Pseudomonadota</taxon>
        <taxon>Gammaproteobacteria</taxon>
        <taxon>Pseudomonadales</taxon>
        <taxon>Pseudomonadaceae</taxon>
        <taxon>Pseudomonas</taxon>
        <taxon>Pseudomonas amygdali</taxon>
    </lineage>
</organism>
<name>A0A0N8TEH9_PSEA0</name>
<reference evidence="1 2" key="1">
    <citation type="submission" date="2015-09" db="EMBL/GenBank/DDBJ databases">
        <title>Genome announcement of multiple Pseudomonas syringae strains.</title>
        <authorList>
            <person name="Thakur S."/>
            <person name="Wang P.W."/>
            <person name="Gong Y."/>
            <person name="Weir B.S."/>
            <person name="Guttman D.S."/>
        </authorList>
    </citation>
    <scope>NUCLEOTIDE SEQUENCE [LARGE SCALE GENOMIC DNA]</scope>
    <source>
        <strain evidence="1 2">ICMP3962</strain>
    </source>
</reference>
<evidence type="ECO:0000313" key="2">
    <source>
        <dbReference type="Proteomes" id="UP000050266"/>
    </source>
</evidence>
<sequence length="121" mass="12720">MRRFTPVDYDFASGKSLSDYALEASTAFPFASAGFDGNVLRLVASDVAGGELIIHTDAGTQGIGLRLKVKNARGNATTGGDANALISNEYVDTTTVGNGALIISVRYDETFEFTGYSLING</sequence>
<dbReference type="AlphaFoldDB" id="A0A0N8TEH9"/>
<protein>
    <submittedName>
        <fullName evidence="1">Uncharacterized protein</fullName>
    </submittedName>
</protein>
<dbReference type="OrthoDB" id="9887753at2"/>
<accession>A0A0N8TEH9</accession>
<dbReference type="RefSeq" id="WP_024421547.1">
    <property type="nucleotide sequence ID" value="NZ_LIHQ01000084.1"/>
</dbReference>